<evidence type="ECO:0000259" key="1">
    <source>
        <dbReference type="Pfam" id="PF00675"/>
    </source>
</evidence>
<feature type="domain" description="Peptidase M16 N-terminal" evidence="1">
    <location>
        <begin position="27"/>
        <end position="171"/>
    </location>
</feature>
<evidence type="ECO:0000259" key="2">
    <source>
        <dbReference type="Pfam" id="PF05193"/>
    </source>
</evidence>
<dbReference type="RefSeq" id="WP_283759535.1">
    <property type="nucleotide sequence ID" value="NZ_JAQOSQ010000021.1"/>
</dbReference>
<sequence>MIAGISSSLNDRHTHRIKLNNGIVLLVVENPVADIISTRCFLRCGSYCDPPENSGIANLVSALLTKGTPNFSSTDIAERIESVGASCGVDVAADYLLVSLKTVSEDFAPLFALLAEMMRSPTFPRDRIELEKRLILQSIRQSAEQPFSVVLKALREGMYGEHPYGKSTLGTEESVKNITKENLHEFHQNYFRPDNLVISICGRASVSDAVDLVEKNFGDWQVPDRTIPRRNSATRNLSHVGGLAIAPQETQQSIVMVGYPGASVNSDDYPALKLLNTYLGNGLSSRLFVELREKRGLAYDVSAFYPTRQDRSMFVAYMGTAPSNTEIALSSLKAEVARLSDIFLKAEELTTSKNKLLGQYALGKQTNSQIAHILGWYETLGLGIEFDLKFQEAISSVTIPSAREIAERYLTTPYVAITGPEDVVNAIV</sequence>
<evidence type="ECO:0000313" key="4">
    <source>
        <dbReference type="Proteomes" id="UP001232992"/>
    </source>
</evidence>
<dbReference type="Pfam" id="PF00675">
    <property type="entry name" value="Peptidase_M16"/>
    <property type="match status" value="1"/>
</dbReference>
<proteinExistence type="predicted"/>
<dbReference type="PANTHER" id="PTHR11851:SF224">
    <property type="entry name" value="PROCESSING PROTEASE"/>
    <property type="match status" value="1"/>
</dbReference>
<protein>
    <submittedName>
        <fullName evidence="3">Pitrilysin family protein</fullName>
    </submittedName>
</protein>
<dbReference type="InterPro" id="IPR050361">
    <property type="entry name" value="MPP/UQCRC_Complex"/>
</dbReference>
<dbReference type="PANTHER" id="PTHR11851">
    <property type="entry name" value="METALLOPROTEASE"/>
    <property type="match status" value="1"/>
</dbReference>
<dbReference type="Gene3D" id="3.30.830.10">
    <property type="entry name" value="Metalloenzyme, LuxS/M16 peptidase-like"/>
    <property type="match status" value="2"/>
</dbReference>
<accession>A0ABT7C2A8</accession>
<dbReference type="EMBL" id="JAQOSQ010000021">
    <property type="protein sequence ID" value="MDJ1184879.1"/>
    <property type="molecule type" value="Genomic_DNA"/>
</dbReference>
<dbReference type="InterPro" id="IPR011765">
    <property type="entry name" value="Pept_M16_N"/>
</dbReference>
<dbReference type="Proteomes" id="UP001232992">
    <property type="component" value="Unassembled WGS sequence"/>
</dbReference>
<dbReference type="Pfam" id="PF05193">
    <property type="entry name" value="Peptidase_M16_C"/>
    <property type="match status" value="1"/>
</dbReference>
<name>A0ABT7C2A8_9CYAN</name>
<comment type="caution">
    <text evidence="3">The sequence shown here is derived from an EMBL/GenBank/DDBJ whole genome shotgun (WGS) entry which is preliminary data.</text>
</comment>
<evidence type="ECO:0000313" key="3">
    <source>
        <dbReference type="EMBL" id="MDJ1184879.1"/>
    </source>
</evidence>
<feature type="domain" description="Peptidase M16 C-terminal" evidence="2">
    <location>
        <begin position="177"/>
        <end position="356"/>
    </location>
</feature>
<organism evidence="3 4">
    <name type="scientific">Roseofilum casamattae BLCC-M143</name>
    <dbReference type="NCBI Taxonomy" id="3022442"/>
    <lineage>
        <taxon>Bacteria</taxon>
        <taxon>Bacillati</taxon>
        <taxon>Cyanobacteriota</taxon>
        <taxon>Cyanophyceae</taxon>
        <taxon>Desertifilales</taxon>
        <taxon>Desertifilaceae</taxon>
        <taxon>Roseofilum</taxon>
        <taxon>Roseofilum casamattae</taxon>
    </lineage>
</organism>
<dbReference type="InterPro" id="IPR011249">
    <property type="entry name" value="Metalloenz_LuxS/M16"/>
</dbReference>
<dbReference type="SUPFAM" id="SSF63411">
    <property type="entry name" value="LuxS/MPP-like metallohydrolase"/>
    <property type="match status" value="2"/>
</dbReference>
<reference evidence="3 4" key="1">
    <citation type="submission" date="2023-01" db="EMBL/GenBank/DDBJ databases">
        <title>Novel diversity within Roseofilum (Cyanobacteria; Desertifilaceae) from marine benthic mats with descriptions of four novel species.</title>
        <authorList>
            <person name="Wang Y."/>
            <person name="Berthold D.E."/>
            <person name="Hu J."/>
            <person name="Lefler F.W."/>
            <person name="Laughinghouse H.D. IV."/>
        </authorList>
    </citation>
    <scope>NUCLEOTIDE SEQUENCE [LARGE SCALE GENOMIC DNA]</scope>
    <source>
        <strain evidence="3 4">BLCC-M143</strain>
    </source>
</reference>
<dbReference type="InterPro" id="IPR007863">
    <property type="entry name" value="Peptidase_M16_C"/>
</dbReference>
<gene>
    <name evidence="3" type="ORF">PMH09_16955</name>
</gene>
<keyword evidence="4" id="KW-1185">Reference proteome</keyword>